<name>A0A1F5JVW2_9BACT</name>
<reference evidence="1 2" key="1">
    <citation type="journal article" date="2016" name="Nat. Commun.">
        <title>Thousands of microbial genomes shed light on interconnected biogeochemical processes in an aquifer system.</title>
        <authorList>
            <person name="Anantharaman K."/>
            <person name="Brown C.T."/>
            <person name="Hug L.A."/>
            <person name="Sharon I."/>
            <person name="Castelle C.J."/>
            <person name="Probst A.J."/>
            <person name="Thomas B.C."/>
            <person name="Singh A."/>
            <person name="Wilkins M.J."/>
            <person name="Karaoz U."/>
            <person name="Brodie E.L."/>
            <person name="Williams K.H."/>
            <person name="Hubbard S.S."/>
            <person name="Banfield J.F."/>
        </authorList>
    </citation>
    <scope>NUCLEOTIDE SEQUENCE [LARGE SCALE GENOMIC DNA]</scope>
</reference>
<dbReference type="Proteomes" id="UP000177258">
    <property type="component" value="Unassembled WGS sequence"/>
</dbReference>
<dbReference type="AlphaFoldDB" id="A0A1F5JVW2"/>
<protein>
    <recommendedName>
        <fullName evidence="3">PIN domain-containing protein</fullName>
    </recommendedName>
</protein>
<comment type="caution">
    <text evidence="1">The sequence shown here is derived from an EMBL/GenBank/DDBJ whole genome shotgun (WGS) entry which is preliminary data.</text>
</comment>
<evidence type="ECO:0008006" key="3">
    <source>
        <dbReference type="Google" id="ProtNLM"/>
    </source>
</evidence>
<proteinExistence type="predicted"/>
<evidence type="ECO:0000313" key="1">
    <source>
        <dbReference type="EMBL" id="OGE32717.1"/>
    </source>
</evidence>
<organism evidence="1 2">
    <name type="scientific">Candidatus Daviesbacteria bacterium RIFCSPHIGHO2_02_FULL_41_10</name>
    <dbReference type="NCBI Taxonomy" id="1797774"/>
    <lineage>
        <taxon>Bacteria</taxon>
        <taxon>Candidatus Daviesiibacteriota</taxon>
    </lineage>
</organism>
<evidence type="ECO:0000313" key="2">
    <source>
        <dbReference type="Proteomes" id="UP000177258"/>
    </source>
</evidence>
<sequence>MSYDLNKDKILKLNDKILFLIDTSAFCRLEELALKTGLHLLLLMKTSPNVHFLLSNEVFVELMNGPRVLHPKFILDHIINVEGSMSYDLKENRFLIEEDGQIKYIVLNKISAQDYNQVLLCQNHPELTLVSNDRKLLKSASLILKERAIGINTFMDRMIELEPKTKEYQTLKEEALKLFKLKKVT</sequence>
<dbReference type="EMBL" id="MFDB01000022">
    <property type="protein sequence ID" value="OGE32717.1"/>
    <property type="molecule type" value="Genomic_DNA"/>
</dbReference>
<gene>
    <name evidence="1" type="ORF">A3D83_04090</name>
</gene>
<accession>A0A1F5JVW2</accession>